<evidence type="ECO:0000313" key="1">
    <source>
        <dbReference type="EMBL" id="KKK61289.1"/>
    </source>
</evidence>
<dbReference type="EMBL" id="LAZR01062550">
    <property type="protein sequence ID" value="KKK61289.1"/>
    <property type="molecule type" value="Genomic_DNA"/>
</dbReference>
<protein>
    <submittedName>
        <fullName evidence="1">Uncharacterized protein</fullName>
    </submittedName>
</protein>
<accession>A0A0F8Z4D6</accession>
<organism evidence="1">
    <name type="scientific">marine sediment metagenome</name>
    <dbReference type="NCBI Taxonomy" id="412755"/>
    <lineage>
        <taxon>unclassified sequences</taxon>
        <taxon>metagenomes</taxon>
        <taxon>ecological metagenomes</taxon>
    </lineage>
</organism>
<gene>
    <name evidence="1" type="ORF">LCGC14_3015800</name>
</gene>
<reference evidence="1" key="1">
    <citation type="journal article" date="2015" name="Nature">
        <title>Complex archaea that bridge the gap between prokaryotes and eukaryotes.</title>
        <authorList>
            <person name="Spang A."/>
            <person name="Saw J.H."/>
            <person name="Jorgensen S.L."/>
            <person name="Zaremba-Niedzwiedzka K."/>
            <person name="Martijn J."/>
            <person name="Lind A.E."/>
            <person name="van Eijk R."/>
            <person name="Schleper C."/>
            <person name="Guy L."/>
            <person name="Ettema T.J."/>
        </authorList>
    </citation>
    <scope>NUCLEOTIDE SEQUENCE</scope>
</reference>
<dbReference type="AlphaFoldDB" id="A0A0F8Z4D6"/>
<proteinExistence type="predicted"/>
<name>A0A0F8Z4D6_9ZZZZ</name>
<sequence>MAEFKIKVKLGVYCKPCWTPAVYQGEEHLTGGELHKFVCPKCGTITYLTEVD</sequence>
<comment type="caution">
    <text evidence="1">The sequence shown here is derived from an EMBL/GenBank/DDBJ whole genome shotgun (WGS) entry which is preliminary data.</text>
</comment>